<sequence length="322" mass="33707">MNAAGRLAVFTAVLGVGFGCAFAVAAAVVPENAVQSWSTTRHMAEGNTMNGHGASAEHGSADGLQGLSLSRDGYVLAAVEAPATAGKPGDLRLKILGADGAPVVDFADTHQKQLHLIVVRSDGENFRHVHPSLDTATGIWTVPWTWDAAGSYRVFVDFRPGDRSGTGQMTLGRTVEVAGDFAPVRSSSARTVDHVAGFTVELRGELVAGATEELTMTVTRDGHPVTTLQPYLGAFGHLIALRDGDLAFLHVHPEGAEPAANQHGGPSISFAANAPTAGRYLLYLDFQVEGKVHTARFIVDASKRDGTAQPSETHGHAHAGGH</sequence>
<dbReference type="AlphaFoldDB" id="A0A1S1M237"/>
<dbReference type="EMBL" id="MLIS01000001">
    <property type="protein sequence ID" value="OHU79134.1"/>
    <property type="molecule type" value="Genomic_DNA"/>
</dbReference>
<feature type="chain" id="PRO_5038916575" evidence="2">
    <location>
        <begin position="26"/>
        <end position="322"/>
    </location>
</feature>
<name>A0A1S1M237_MYCCH</name>
<feature type="region of interest" description="Disordered" evidence="1">
    <location>
        <begin position="303"/>
        <end position="322"/>
    </location>
</feature>
<feature type="signal peptide" evidence="2">
    <location>
        <begin position="1"/>
        <end position="25"/>
    </location>
</feature>
<protein>
    <submittedName>
        <fullName evidence="3">Heavy metal-binding domain-containing protein</fullName>
    </submittedName>
</protein>
<organism evidence="3 4">
    <name type="scientific">Mycobacteroides chelonae</name>
    <name type="common">Mycobacterium chelonae</name>
    <dbReference type="NCBI Taxonomy" id="1774"/>
    <lineage>
        <taxon>Bacteria</taxon>
        <taxon>Bacillati</taxon>
        <taxon>Actinomycetota</taxon>
        <taxon>Actinomycetes</taxon>
        <taxon>Mycobacteriales</taxon>
        <taxon>Mycobacteriaceae</taxon>
        <taxon>Mycobacteroides</taxon>
    </lineage>
</organism>
<accession>A0A1S1M237</accession>
<gene>
    <name evidence="3" type="ORF">BKG84_12810</name>
</gene>
<comment type="caution">
    <text evidence="3">The sequence shown here is derived from an EMBL/GenBank/DDBJ whole genome shotgun (WGS) entry which is preliminary data.</text>
</comment>
<evidence type="ECO:0000256" key="2">
    <source>
        <dbReference type="SAM" id="SignalP"/>
    </source>
</evidence>
<dbReference type="RefSeq" id="WP_070951848.1">
    <property type="nucleotide sequence ID" value="NZ_CP050145.1"/>
</dbReference>
<evidence type="ECO:0000313" key="3">
    <source>
        <dbReference type="EMBL" id="OHU79134.1"/>
    </source>
</evidence>
<evidence type="ECO:0000313" key="4">
    <source>
        <dbReference type="Proteomes" id="UP000179441"/>
    </source>
</evidence>
<dbReference type="PROSITE" id="PS51257">
    <property type="entry name" value="PROKAR_LIPOPROTEIN"/>
    <property type="match status" value="1"/>
</dbReference>
<evidence type="ECO:0000256" key="1">
    <source>
        <dbReference type="SAM" id="MobiDB-lite"/>
    </source>
</evidence>
<reference evidence="3 4" key="1">
    <citation type="submission" date="2016-10" db="EMBL/GenBank/DDBJ databases">
        <title>Evaluation of Human, Veterinary and Environmental Mycobacterium chelonae Isolates by Core Genome Phylogenomic Analysis, Targeted Gene Comparison, and Anti-microbial Susceptibility Patterns: A Tale of Mistaken Identities.</title>
        <authorList>
            <person name="Fogelson S.B."/>
            <person name="Camus A.C."/>
            <person name="Lorenz W."/>
            <person name="Vasireddy R."/>
            <person name="Vasireddy S."/>
            <person name="Smith T."/>
            <person name="Brown-Elliott B.A."/>
            <person name="Wallace R.J.Jr."/>
            <person name="Hasan N.A."/>
            <person name="Reischl U."/>
            <person name="Sanchez S."/>
        </authorList>
    </citation>
    <scope>NUCLEOTIDE SEQUENCE [LARGE SCALE GENOMIC DNA]</scope>
    <source>
        <strain evidence="3 4">15518</strain>
    </source>
</reference>
<keyword evidence="4" id="KW-1185">Reference proteome</keyword>
<keyword evidence="2" id="KW-0732">Signal</keyword>
<dbReference type="Proteomes" id="UP000179441">
    <property type="component" value="Unassembled WGS sequence"/>
</dbReference>
<proteinExistence type="predicted"/>